<dbReference type="OrthoDB" id="1939000at2759"/>
<protein>
    <recommendedName>
        <fullName evidence="4">Retrotransposon gag domain-containing protein</fullName>
    </recommendedName>
</protein>
<dbReference type="EMBL" id="LSSK01000572">
    <property type="protein sequence ID" value="OMH82871.1"/>
    <property type="molecule type" value="Genomic_DNA"/>
</dbReference>
<dbReference type="Proteomes" id="UP000188320">
    <property type="component" value="Unassembled WGS sequence"/>
</dbReference>
<reference evidence="3" key="1">
    <citation type="submission" date="2017-01" db="EMBL/GenBank/DDBJ databases">
        <authorList>
            <person name="Wang Y."/>
            <person name="White M."/>
            <person name="Kvist S."/>
            <person name="Moncalvo J.-M."/>
        </authorList>
    </citation>
    <scope>NUCLEOTIDE SEQUENCE [LARGE SCALE GENOMIC DNA]</scope>
    <source>
        <strain evidence="3">COL-18-3</strain>
    </source>
</reference>
<keyword evidence="3" id="KW-1185">Reference proteome</keyword>
<proteinExistence type="predicted"/>
<evidence type="ECO:0000313" key="2">
    <source>
        <dbReference type="EMBL" id="OMH82871.1"/>
    </source>
</evidence>
<evidence type="ECO:0000313" key="3">
    <source>
        <dbReference type="Proteomes" id="UP000188320"/>
    </source>
</evidence>
<gene>
    <name evidence="2" type="ORF">AX774_g3638</name>
</gene>
<dbReference type="AlphaFoldDB" id="A0A1R1PPK6"/>
<feature type="region of interest" description="Disordered" evidence="1">
    <location>
        <begin position="295"/>
        <end position="316"/>
    </location>
</feature>
<evidence type="ECO:0008006" key="4">
    <source>
        <dbReference type="Google" id="ProtNLM"/>
    </source>
</evidence>
<organism evidence="2 3">
    <name type="scientific">Zancudomyces culisetae</name>
    <name type="common">Gut fungus</name>
    <name type="synonym">Smittium culisetae</name>
    <dbReference type="NCBI Taxonomy" id="1213189"/>
    <lineage>
        <taxon>Eukaryota</taxon>
        <taxon>Fungi</taxon>
        <taxon>Fungi incertae sedis</taxon>
        <taxon>Zoopagomycota</taxon>
        <taxon>Kickxellomycotina</taxon>
        <taxon>Harpellomycetes</taxon>
        <taxon>Harpellales</taxon>
        <taxon>Legeriomycetaceae</taxon>
        <taxon>Zancudomyces</taxon>
    </lineage>
</organism>
<sequence>MAVNILKEASNGLVNIKLFRGEEINADFKRWVKTTSRTLDAAGIEKEEQRVKLILTYMEGKAGLARDSYYAELDNDNPKVSEIKTVAGMIEYFAPTFKQENAELNLRQRLLDLKQTGSLQEYIQKEELIVGSSSFEGKWERAFLFINGLKKEILKAVIDRAPKDFEDAKKHALDYITKEETTSSMVKSAQPEYMDIDTIKVKPIETTENLSYVRTDQRQQSIPTRMKEKNTLQQTDYVSSAEEAVIWLTSASQKPKVPCLWVDKEPLLLCTRKNNTSNSGNLEWRRTKNKILEDEIDSSTSQSSIDDSTDNNWADKEYESDGRVNELLERTENLRLSDDEDQKMVDFEEIFENMYEVGNQNTDNRPMNSGATTSFISNELSKKLGLIEEPSTPVKARMANGVITTCDKMVNTEITFGEEKGLISG</sequence>
<name>A0A1R1PPK6_ZANCU</name>
<comment type="caution">
    <text evidence="2">The sequence shown here is derived from an EMBL/GenBank/DDBJ whole genome shotgun (WGS) entry which is preliminary data.</text>
</comment>
<evidence type="ECO:0000256" key="1">
    <source>
        <dbReference type="SAM" id="MobiDB-lite"/>
    </source>
</evidence>
<accession>A0A1R1PPK6</accession>